<evidence type="ECO:0000256" key="2">
    <source>
        <dbReference type="ARBA" id="ARBA00004236"/>
    </source>
</evidence>
<comment type="caution">
    <text evidence="11">Lacks conserved residue(s) required for the propagation of feature annotation.</text>
</comment>
<feature type="domain" description="Neurotransmitter-gated ion-channel transmembrane" evidence="13">
    <location>
        <begin position="164"/>
        <end position="263"/>
    </location>
</feature>
<dbReference type="AlphaFoldDB" id="A0AAD9NIK5"/>
<dbReference type="Gene3D" id="1.20.58.390">
    <property type="entry name" value="Neurotransmitter-gated ion-channel transmembrane domain"/>
    <property type="match status" value="1"/>
</dbReference>
<dbReference type="SUPFAM" id="SSF63712">
    <property type="entry name" value="Nicotinic receptor ligand binding domain-like"/>
    <property type="match status" value="1"/>
</dbReference>
<dbReference type="NCBIfam" id="TIGR00860">
    <property type="entry name" value="LIC"/>
    <property type="match status" value="1"/>
</dbReference>
<dbReference type="Gene3D" id="2.70.170.10">
    <property type="entry name" value="Neurotransmitter-gated ion-channel ligand-binding domain"/>
    <property type="match status" value="1"/>
</dbReference>
<evidence type="ECO:0000313" key="14">
    <source>
        <dbReference type="EMBL" id="KAK2171637.1"/>
    </source>
</evidence>
<evidence type="ECO:0000259" key="12">
    <source>
        <dbReference type="Pfam" id="PF02931"/>
    </source>
</evidence>
<dbReference type="InterPro" id="IPR036719">
    <property type="entry name" value="Neuro-gated_channel_TM_sf"/>
</dbReference>
<protein>
    <submittedName>
        <fullName evidence="14">Uncharacterized protein</fullName>
    </submittedName>
</protein>
<dbReference type="GO" id="GO:0005886">
    <property type="term" value="C:plasma membrane"/>
    <property type="evidence" value="ECO:0007669"/>
    <property type="project" value="UniProtKB-SubCell"/>
</dbReference>
<comment type="subcellular location">
    <subcellularLocation>
        <location evidence="2">Cell membrane</location>
    </subcellularLocation>
    <subcellularLocation>
        <location evidence="1">Membrane</location>
        <topology evidence="1">Multi-pass membrane protein</topology>
    </subcellularLocation>
</comment>
<keyword evidence="3 11" id="KW-0813">Transport</keyword>
<dbReference type="InterPro" id="IPR006028">
    <property type="entry name" value="GABAA/Glycine_rcpt"/>
</dbReference>
<evidence type="ECO:0000256" key="8">
    <source>
        <dbReference type="ARBA" id="ARBA00023065"/>
    </source>
</evidence>
<accession>A0AAD9NIK5</accession>
<dbReference type="EMBL" id="JAODUO010001045">
    <property type="protein sequence ID" value="KAK2171637.1"/>
    <property type="molecule type" value="Genomic_DNA"/>
</dbReference>
<proteinExistence type="inferred from homology"/>
<dbReference type="InterPro" id="IPR036734">
    <property type="entry name" value="Neur_chan_lig-bd_sf"/>
</dbReference>
<dbReference type="FunFam" id="2.70.170.10:FF:000065">
    <property type="entry name" value="Glutamate-gated chloride channel, putative"/>
    <property type="match status" value="1"/>
</dbReference>
<dbReference type="PRINTS" id="PR00253">
    <property type="entry name" value="GABAARECEPTR"/>
</dbReference>
<evidence type="ECO:0000256" key="4">
    <source>
        <dbReference type="ARBA" id="ARBA00022475"/>
    </source>
</evidence>
<evidence type="ECO:0000256" key="7">
    <source>
        <dbReference type="ARBA" id="ARBA00022989"/>
    </source>
</evidence>
<evidence type="ECO:0000256" key="3">
    <source>
        <dbReference type="ARBA" id="ARBA00022448"/>
    </source>
</evidence>
<keyword evidence="7 11" id="KW-1133">Transmembrane helix</keyword>
<dbReference type="InterPro" id="IPR006029">
    <property type="entry name" value="Neurotrans-gated_channel_TM"/>
</dbReference>
<dbReference type="Pfam" id="PF02931">
    <property type="entry name" value="Neur_chan_LBD"/>
    <property type="match status" value="1"/>
</dbReference>
<keyword evidence="5 11" id="KW-0812">Transmembrane</keyword>
<dbReference type="Pfam" id="PF02932">
    <property type="entry name" value="Neur_chan_memb"/>
    <property type="match status" value="1"/>
</dbReference>
<sequence length="354" mass="40985">MFLRQRWRDDRLANITMSDSFPLTYDVLRKLWTPDLYIYNEKDGHTHEITVPNRLIHLAPDGLVLYSQRVTLTLACTMKLKKYPLDNQTCGIQLGSYGFTTKDMMIQWWPVKPIQKPDDIKLSEFNWVKTESGLCMERYTTGNFSSIYVSFSFERELQYYIIQTYIPTLLVVVLSWLSFWIDESAVPARVSLGILNVLTMTSMATSVNQQLPRVSYIKAIDVWMSVSLVFVVGALLEFAVVNILRRRSMVKETSRPGVRDLITFNQVGIRHHRRRYRLTPRDDVSLGSADGRTQGVFSREHSNAAWSQYHGLPGPVITRRPHIVDVVSRFFFPVLFLVFVVIYWSVYSSMADIS</sequence>
<dbReference type="GO" id="GO:0005230">
    <property type="term" value="F:extracellular ligand-gated monoatomic ion channel activity"/>
    <property type="evidence" value="ECO:0007669"/>
    <property type="project" value="InterPro"/>
</dbReference>
<dbReference type="PANTHER" id="PTHR18945">
    <property type="entry name" value="NEUROTRANSMITTER GATED ION CHANNEL"/>
    <property type="match status" value="1"/>
</dbReference>
<name>A0AAD9NIK5_RIDPI</name>
<keyword evidence="10 11" id="KW-0407">Ion channel</keyword>
<dbReference type="CDD" id="cd19049">
    <property type="entry name" value="LGIC_TM_anion"/>
    <property type="match status" value="1"/>
</dbReference>
<comment type="similarity">
    <text evidence="11">Belongs to the ligand-gated ion channel (TC 1.A.9) family.</text>
</comment>
<dbReference type="InterPro" id="IPR018000">
    <property type="entry name" value="Neurotransmitter_ion_chnl_CS"/>
</dbReference>
<keyword evidence="6" id="KW-0732">Signal</keyword>
<evidence type="ECO:0000256" key="1">
    <source>
        <dbReference type="ARBA" id="ARBA00004141"/>
    </source>
</evidence>
<evidence type="ECO:0000256" key="6">
    <source>
        <dbReference type="ARBA" id="ARBA00022729"/>
    </source>
</evidence>
<keyword evidence="8 11" id="KW-0406">Ion transport</keyword>
<comment type="caution">
    <text evidence="14">The sequence shown here is derived from an EMBL/GenBank/DDBJ whole genome shotgun (WGS) entry which is preliminary data.</text>
</comment>
<dbReference type="InterPro" id="IPR006201">
    <property type="entry name" value="Neur_channel"/>
</dbReference>
<dbReference type="PROSITE" id="PS00236">
    <property type="entry name" value="NEUROTR_ION_CHANNEL"/>
    <property type="match status" value="1"/>
</dbReference>
<evidence type="ECO:0000259" key="13">
    <source>
        <dbReference type="Pfam" id="PF02932"/>
    </source>
</evidence>
<dbReference type="PRINTS" id="PR00252">
    <property type="entry name" value="NRIONCHANNEL"/>
</dbReference>
<gene>
    <name evidence="14" type="ORF">NP493_1046g00084</name>
</gene>
<feature type="transmembrane region" description="Helical" evidence="11">
    <location>
        <begin position="222"/>
        <end position="244"/>
    </location>
</feature>
<feature type="transmembrane region" description="Helical" evidence="11">
    <location>
        <begin position="159"/>
        <end position="181"/>
    </location>
</feature>
<evidence type="ECO:0000256" key="11">
    <source>
        <dbReference type="RuleBase" id="RU000687"/>
    </source>
</evidence>
<evidence type="ECO:0000256" key="5">
    <source>
        <dbReference type="ARBA" id="ARBA00022692"/>
    </source>
</evidence>
<keyword evidence="15" id="KW-1185">Reference proteome</keyword>
<feature type="transmembrane region" description="Helical" evidence="11">
    <location>
        <begin position="326"/>
        <end position="346"/>
    </location>
</feature>
<evidence type="ECO:0000256" key="9">
    <source>
        <dbReference type="ARBA" id="ARBA00023136"/>
    </source>
</evidence>
<organism evidence="14 15">
    <name type="scientific">Ridgeia piscesae</name>
    <name type="common">Tubeworm</name>
    <dbReference type="NCBI Taxonomy" id="27915"/>
    <lineage>
        <taxon>Eukaryota</taxon>
        <taxon>Metazoa</taxon>
        <taxon>Spiralia</taxon>
        <taxon>Lophotrochozoa</taxon>
        <taxon>Annelida</taxon>
        <taxon>Polychaeta</taxon>
        <taxon>Sedentaria</taxon>
        <taxon>Canalipalpata</taxon>
        <taxon>Sabellida</taxon>
        <taxon>Siboglinidae</taxon>
        <taxon>Ridgeia</taxon>
    </lineage>
</organism>
<dbReference type="InterPro" id="IPR006202">
    <property type="entry name" value="Neur_chan_lig-bd"/>
</dbReference>
<keyword evidence="9 11" id="KW-0472">Membrane</keyword>
<dbReference type="GO" id="GO:0004888">
    <property type="term" value="F:transmembrane signaling receptor activity"/>
    <property type="evidence" value="ECO:0007669"/>
    <property type="project" value="InterPro"/>
</dbReference>
<keyword evidence="4" id="KW-1003">Cell membrane</keyword>
<evidence type="ECO:0000313" key="15">
    <source>
        <dbReference type="Proteomes" id="UP001209878"/>
    </source>
</evidence>
<reference evidence="14" key="1">
    <citation type="journal article" date="2023" name="Mol. Biol. Evol.">
        <title>Third-Generation Sequencing Reveals the Adaptive Role of the Epigenome in Three Deep-Sea Polychaetes.</title>
        <authorList>
            <person name="Perez M."/>
            <person name="Aroh O."/>
            <person name="Sun Y."/>
            <person name="Lan Y."/>
            <person name="Juniper S.K."/>
            <person name="Young C.R."/>
            <person name="Angers B."/>
            <person name="Qian P.Y."/>
        </authorList>
    </citation>
    <scope>NUCLEOTIDE SEQUENCE</scope>
    <source>
        <strain evidence="14">R07B-5</strain>
    </source>
</reference>
<feature type="domain" description="Neurotransmitter-gated ion-channel ligand-binding" evidence="12">
    <location>
        <begin position="1"/>
        <end position="155"/>
    </location>
</feature>
<dbReference type="InterPro" id="IPR038050">
    <property type="entry name" value="Neuro_actylchol_rec"/>
</dbReference>
<dbReference type="Proteomes" id="UP001209878">
    <property type="component" value="Unassembled WGS sequence"/>
</dbReference>
<evidence type="ECO:0000256" key="10">
    <source>
        <dbReference type="ARBA" id="ARBA00023303"/>
    </source>
</evidence>
<dbReference type="SUPFAM" id="SSF90112">
    <property type="entry name" value="Neurotransmitter-gated ion-channel transmembrane pore"/>
    <property type="match status" value="1"/>
</dbReference>